<reference evidence="1" key="1">
    <citation type="submission" date="2022-06" db="EMBL/GenBank/DDBJ databases">
        <title>Sphingomonas sp. nov. isolated from rhizosphere soil of tomato.</title>
        <authorList>
            <person name="Dong H."/>
            <person name="Gao R."/>
        </authorList>
    </citation>
    <scope>NUCLEOTIDE SEQUENCE</scope>
    <source>
        <strain evidence="1">MMSM24</strain>
    </source>
</reference>
<proteinExistence type="predicted"/>
<accession>A0AA41ZB94</accession>
<sequence>MQVQAGFRALVPSFPLGAFGHFQTPRRVASNPVDGKRRTAEVSAIDPAARLLELAPILRTLAGPAIEFDLALGYPNARMRVDPIAFDATIVDLITDACLAGARRIIVRNRKIGARLWVLVCDDGNHRPSGTEAPRIHDFGLSSHGRIRSKYPIGPGRAVALTFPNILGLARGRPISRPYPTVCQP</sequence>
<evidence type="ECO:0000313" key="1">
    <source>
        <dbReference type="EMBL" id="MCW6535996.1"/>
    </source>
</evidence>
<dbReference type="InterPro" id="IPR036890">
    <property type="entry name" value="HATPase_C_sf"/>
</dbReference>
<dbReference type="AlphaFoldDB" id="A0AA41ZB94"/>
<dbReference type="EMBL" id="JANFAV010000010">
    <property type="protein sequence ID" value="MCW6535996.1"/>
    <property type="molecule type" value="Genomic_DNA"/>
</dbReference>
<protein>
    <submittedName>
        <fullName evidence="1">Uncharacterized protein</fullName>
    </submittedName>
</protein>
<dbReference type="RefSeq" id="WP_265269426.1">
    <property type="nucleotide sequence ID" value="NZ_JANFAV010000010.1"/>
</dbReference>
<dbReference type="Proteomes" id="UP001165565">
    <property type="component" value="Unassembled WGS sequence"/>
</dbReference>
<gene>
    <name evidence="1" type="ORF">NEE01_14530</name>
</gene>
<evidence type="ECO:0000313" key="2">
    <source>
        <dbReference type="Proteomes" id="UP001165565"/>
    </source>
</evidence>
<keyword evidence="2" id="KW-1185">Reference proteome</keyword>
<organism evidence="1 2">
    <name type="scientific">Sphingomonas lycopersici</name>
    <dbReference type="NCBI Taxonomy" id="2951807"/>
    <lineage>
        <taxon>Bacteria</taxon>
        <taxon>Pseudomonadati</taxon>
        <taxon>Pseudomonadota</taxon>
        <taxon>Alphaproteobacteria</taxon>
        <taxon>Sphingomonadales</taxon>
        <taxon>Sphingomonadaceae</taxon>
        <taxon>Sphingomonas</taxon>
    </lineage>
</organism>
<dbReference type="SUPFAM" id="SSF55874">
    <property type="entry name" value="ATPase domain of HSP90 chaperone/DNA topoisomerase II/histidine kinase"/>
    <property type="match status" value="1"/>
</dbReference>
<comment type="caution">
    <text evidence="1">The sequence shown here is derived from an EMBL/GenBank/DDBJ whole genome shotgun (WGS) entry which is preliminary data.</text>
</comment>
<name>A0AA41ZB94_9SPHN</name>